<gene>
    <name evidence="3" type="ORF">E8E13_003914</name>
</gene>
<dbReference type="PANTHER" id="PTHR10362">
    <property type="entry name" value="HISTIDINE AMMONIA-LYASE"/>
    <property type="match status" value="1"/>
</dbReference>
<evidence type="ECO:0000256" key="2">
    <source>
        <dbReference type="RuleBase" id="RU003954"/>
    </source>
</evidence>
<dbReference type="InterPro" id="IPR023144">
    <property type="entry name" value="Phe_NH3-lyase_shielding_dom_sf"/>
</dbReference>
<dbReference type="GO" id="GO:0005737">
    <property type="term" value="C:cytoplasm"/>
    <property type="evidence" value="ECO:0007669"/>
    <property type="project" value="InterPro"/>
</dbReference>
<evidence type="ECO:0008006" key="5">
    <source>
        <dbReference type="Google" id="ProtNLM"/>
    </source>
</evidence>
<keyword evidence="4" id="KW-1185">Reference proteome</keyword>
<dbReference type="Gene3D" id="1.10.274.20">
    <property type="entry name" value="Phenylalanine ammonia-lyase 1, domain 3"/>
    <property type="match status" value="1"/>
</dbReference>
<dbReference type="Pfam" id="PF00221">
    <property type="entry name" value="Lyase_aromatic"/>
    <property type="match status" value="1"/>
</dbReference>
<dbReference type="GO" id="GO:0016841">
    <property type="term" value="F:ammonia-lyase activity"/>
    <property type="evidence" value="ECO:0007669"/>
    <property type="project" value="InterPro"/>
</dbReference>
<dbReference type="InterPro" id="IPR024083">
    <property type="entry name" value="Fumarase/histidase_N"/>
</dbReference>
<comment type="caution">
    <text evidence="3">The sequence shown here is derived from an EMBL/GenBank/DDBJ whole genome shotgun (WGS) entry which is preliminary data.</text>
</comment>
<dbReference type="Gene3D" id="1.20.200.10">
    <property type="entry name" value="Fumarase/aspartase (Central domain)"/>
    <property type="match status" value="1"/>
</dbReference>
<dbReference type="InterPro" id="IPR005922">
    <property type="entry name" value="Phe_NH3-lyase"/>
</dbReference>
<evidence type="ECO:0000313" key="4">
    <source>
        <dbReference type="Proteomes" id="UP000801428"/>
    </source>
</evidence>
<dbReference type="InterPro" id="IPR022313">
    <property type="entry name" value="Phe/His_NH3-lyase_AS"/>
</dbReference>
<dbReference type="NCBIfam" id="TIGR01226">
    <property type="entry name" value="phe_am_lyase"/>
    <property type="match status" value="1"/>
</dbReference>
<keyword evidence="2" id="KW-0456">Lyase</keyword>
<proteinExistence type="inferred from homology"/>
<dbReference type="GO" id="GO:0006559">
    <property type="term" value="P:L-phenylalanine catabolic process"/>
    <property type="evidence" value="ECO:0007669"/>
    <property type="project" value="InterPro"/>
</dbReference>
<dbReference type="CDD" id="cd00332">
    <property type="entry name" value="PAL-HAL"/>
    <property type="match status" value="1"/>
</dbReference>
<organism evidence="3 4">
    <name type="scientific">Curvularia kusanoi</name>
    <name type="common">Cochliobolus kusanoi</name>
    <dbReference type="NCBI Taxonomy" id="90978"/>
    <lineage>
        <taxon>Eukaryota</taxon>
        <taxon>Fungi</taxon>
        <taxon>Dikarya</taxon>
        <taxon>Ascomycota</taxon>
        <taxon>Pezizomycotina</taxon>
        <taxon>Dothideomycetes</taxon>
        <taxon>Pleosporomycetidae</taxon>
        <taxon>Pleosporales</taxon>
        <taxon>Pleosporineae</taxon>
        <taxon>Pleosporaceae</taxon>
        <taxon>Curvularia</taxon>
    </lineage>
</organism>
<name>A0A9P4W2S0_CURKU</name>
<evidence type="ECO:0000256" key="1">
    <source>
        <dbReference type="ARBA" id="ARBA00007238"/>
    </source>
</evidence>
<dbReference type="SUPFAM" id="SSF48557">
    <property type="entry name" value="L-aspartase-like"/>
    <property type="match status" value="1"/>
</dbReference>
<dbReference type="EMBL" id="SWKU01000034">
    <property type="protein sequence ID" value="KAF2995265.1"/>
    <property type="molecule type" value="Genomic_DNA"/>
</dbReference>
<dbReference type="OrthoDB" id="10051290at2759"/>
<reference evidence="3" key="1">
    <citation type="submission" date="2019-04" db="EMBL/GenBank/DDBJ databases">
        <title>Sequencing of skin fungus with MAO and IRED activity.</title>
        <authorList>
            <person name="Marsaioli A.J."/>
            <person name="Bonatto J.M.C."/>
            <person name="Reis Junior O."/>
        </authorList>
    </citation>
    <scope>NUCLEOTIDE SEQUENCE</scope>
    <source>
        <strain evidence="3">30M1</strain>
    </source>
</reference>
<dbReference type="InterPro" id="IPR008948">
    <property type="entry name" value="L-Aspartase-like"/>
</dbReference>
<dbReference type="Gene3D" id="1.10.275.10">
    <property type="entry name" value="Fumarase/aspartase (N-terminal domain)"/>
    <property type="match status" value="1"/>
</dbReference>
<dbReference type="PROSITE" id="PS00488">
    <property type="entry name" value="PAL_HISTIDASE"/>
    <property type="match status" value="1"/>
</dbReference>
<dbReference type="Proteomes" id="UP000801428">
    <property type="component" value="Unassembled WGS sequence"/>
</dbReference>
<comment type="similarity">
    <text evidence="1 2">Belongs to the PAL/histidase family.</text>
</comment>
<sequence length="746" mass="79886">MKEIPHFANHTDIVCEEWASLKALLTDAEPKPVLTGKDLNIAQIISVARHHVQTSISPTAVDAMLRSAQLLQQKLEHGETIYGVNTGFGGSADVRTKNVVDLQRALIREFHYGILPQATRDHVPSAMNEKPKQHSHDLSLEGNIGQSYLPWSWARAGILIRINSLINGCSAIRSVIAERMQDLLNHDLIPMIPLRGSISASGDLSPLSYICGAIQGKSTIRLLSRGADLYADQALANAGLTPVELQAKEGLAVVNGTAISAAAAALILHDANGLALMAQILTAMSVEALMGTVESFLPFFSQVRPHPGQIESARNILAFLSGSQLVQVNDGAESSLRQDRYSIRTAPQWLGPILEDFVLAHQQVSIECNSATDNPLVDPSGTFLHGGNFQAKAVTSAMEKIRQGLQGIGRMLFSQCTEIINPATNRGLPPNLIAEDPSLSLIFKGTDIHIAALAAELGFLANPVNHVQTAEMGNQSLNSLALISARYTHTAIDVLTQLMAAHLVALCQALDLRALHVQFLDAYKAEFVGLVEEYCGGAELHDSGCDGAGPECFEVGIQLPADTPSVSVPELSNLSPPAAPKPQAASTIASLLWHQLLKAFDSTTSLDADARFLAIAKSLRQVLLDHPTFPTAPDCVQRMQGFTEALASSLRDAWCAHRDSYLVHGDATPLLGEASRTVYGFVRRTLGVPLLATRQLLTPRSEELECGSARHGGLAPTVGSYTGAVYRALRDGSLTEVAVGIVRASL</sequence>
<protein>
    <recommendedName>
        <fullName evidence="5">Phenylalanine ammonia-lyase</fullName>
    </recommendedName>
</protein>
<evidence type="ECO:0000313" key="3">
    <source>
        <dbReference type="EMBL" id="KAF2995265.1"/>
    </source>
</evidence>
<accession>A0A9P4W2S0</accession>
<dbReference type="InterPro" id="IPR001106">
    <property type="entry name" value="Aromatic_Lyase"/>
</dbReference>
<dbReference type="AlphaFoldDB" id="A0A9P4W2S0"/>